<dbReference type="RefSeq" id="WP_119741893.1">
    <property type="nucleotide sequence ID" value="NZ_QYUN01000002.1"/>
</dbReference>
<dbReference type="Proteomes" id="UP000285190">
    <property type="component" value="Unassembled WGS sequence"/>
</dbReference>
<accession>A0A418X0V5</accession>
<dbReference type="InterPro" id="IPR012349">
    <property type="entry name" value="Split_barrel_FMN-bd"/>
</dbReference>
<keyword evidence="2" id="KW-1185">Reference proteome</keyword>
<sequence>MHTNVRSVIDAEHAAFMESGVSISVAACNPDRLPSQVRATGCRVAADRTRVTVFVSATQASALLADVRSNGVIAVVFSKPTTHRTVQIKGTDAQVTGLIDGDLQCVDRYRIDFATEVAPLGFGGPLIRTLLACPAADIVALRFTPSEAYSQTPGPRAGEPLKAAT</sequence>
<comment type="caution">
    <text evidence="1">The sequence shown here is derived from an EMBL/GenBank/DDBJ whole genome shotgun (WGS) entry which is preliminary data.</text>
</comment>
<reference evidence="1 2" key="1">
    <citation type="submission" date="2018-09" db="EMBL/GenBank/DDBJ databases">
        <authorList>
            <person name="Zhu H."/>
        </authorList>
    </citation>
    <scope>NUCLEOTIDE SEQUENCE [LARGE SCALE GENOMIC DNA]</scope>
    <source>
        <strain evidence="1 2">K2R10-39</strain>
    </source>
</reference>
<dbReference type="SUPFAM" id="SSF50475">
    <property type="entry name" value="FMN-binding split barrel"/>
    <property type="match status" value="1"/>
</dbReference>
<evidence type="ECO:0000313" key="2">
    <source>
        <dbReference type="Proteomes" id="UP000285190"/>
    </source>
</evidence>
<dbReference type="Gene3D" id="2.30.110.10">
    <property type="entry name" value="Electron Transport, Fmn-binding Protein, Chain A"/>
    <property type="match status" value="1"/>
</dbReference>
<dbReference type="OrthoDB" id="334393at2"/>
<proteinExistence type="predicted"/>
<dbReference type="AlphaFoldDB" id="A0A418X0V5"/>
<gene>
    <name evidence="1" type="ORF">D3870_08985</name>
</gene>
<name>A0A418X0V5_9BURK</name>
<protein>
    <submittedName>
        <fullName evidence="1">Uncharacterized protein</fullName>
    </submittedName>
</protein>
<evidence type="ECO:0000313" key="1">
    <source>
        <dbReference type="EMBL" id="RJG06120.1"/>
    </source>
</evidence>
<dbReference type="EMBL" id="QYUN01000002">
    <property type="protein sequence ID" value="RJG06120.1"/>
    <property type="molecule type" value="Genomic_DNA"/>
</dbReference>
<organism evidence="1 2">
    <name type="scientific">Noviherbaspirillum cavernae</name>
    <dbReference type="NCBI Taxonomy" id="2320862"/>
    <lineage>
        <taxon>Bacteria</taxon>
        <taxon>Pseudomonadati</taxon>
        <taxon>Pseudomonadota</taxon>
        <taxon>Betaproteobacteria</taxon>
        <taxon>Burkholderiales</taxon>
        <taxon>Oxalobacteraceae</taxon>
        <taxon>Noviherbaspirillum</taxon>
    </lineage>
</organism>